<evidence type="ECO:0008006" key="4">
    <source>
        <dbReference type="Google" id="ProtNLM"/>
    </source>
</evidence>
<evidence type="ECO:0000313" key="2">
    <source>
        <dbReference type="EMBL" id="MBP2331296.1"/>
    </source>
</evidence>
<protein>
    <recommendedName>
        <fullName evidence="4">Mce-associated membrane protein</fullName>
    </recommendedName>
</protein>
<reference evidence="2 3" key="1">
    <citation type="submission" date="2021-03" db="EMBL/GenBank/DDBJ databases">
        <title>Sequencing the genomes of 1000 actinobacteria strains.</title>
        <authorList>
            <person name="Klenk H.-P."/>
        </authorList>
    </citation>
    <scope>NUCLEOTIDE SEQUENCE [LARGE SCALE GENOMIC DNA]</scope>
    <source>
        <strain evidence="2 3">DSM 46670</strain>
    </source>
</reference>
<sequence>MHPTRRSPRLWLAVLGAAVVAAGGGLAAREIYKPKPVDHLVTPPVVATVPSTTVPPAAQPGSSKVSATQDVVEHPQFGVIASLLQDHFDSINEKDYEKWRTTVTRARAATYEKRQWTDDYKSTKDGSIVLYRIDTAPDRKLRVLVAFTSTQNVEDAPLELPKECIRWRIVLPLAREDNKWKIETGPEGASPPHDECGVQTS</sequence>
<keyword evidence="3" id="KW-1185">Reference proteome</keyword>
<feature type="compositionally biased region" description="Basic and acidic residues" evidence="1">
    <location>
        <begin position="192"/>
        <end position="201"/>
    </location>
</feature>
<feature type="region of interest" description="Disordered" evidence="1">
    <location>
        <begin position="182"/>
        <end position="201"/>
    </location>
</feature>
<dbReference type="Proteomes" id="UP001519332">
    <property type="component" value="Unassembled WGS sequence"/>
</dbReference>
<comment type="caution">
    <text evidence="2">The sequence shown here is derived from an EMBL/GenBank/DDBJ whole genome shotgun (WGS) entry which is preliminary data.</text>
</comment>
<evidence type="ECO:0000256" key="1">
    <source>
        <dbReference type="SAM" id="MobiDB-lite"/>
    </source>
</evidence>
<accession>A0ABS4U3R7</accession>
<gene>
    <name evidence="2" type="ORF">JOF56_011681</name>
</gene>
<dbReference type="EMBL" id="JAGINW010000001">
    <property type="protein sequence ID" value="MBP2331296.1"/>
    <property type="molecule type" value="Genomic_DNA"/>
</dbReference>
<dbReference type="RefSeq" id="WP_307855762.1">
    <property type="nucleotide sequence ID" value="NZ_JAGINW010000001.1"/>
</dbReference>
<evidence type="ECO:0000313" key="3">
    <source>
        <dbReference type="Proteomes" id="UP001519332"/>
    </source>
</evidence>
<name>A0ABS4U3R7_9PSEU</name>
<proteinExistence type="predicted"/>
<organism evidence="2 3">
    <name type="scientific">Kibdelosporangium banguiense</name>
    <dbReference type="NCBI Taxonomy" id="1365924"/>
    <lineage>
        <taxon>Bacteria</taxon>
        <taxon>Bacillati</taxon>
        <taxon>Actinomycetota</taxon>
        <taxon>Actinomycetes</taxon>
        <taxon>Pseudonocardiales</taxon>
        <taxon>Pseudonocardiaceae</taxon>
        <taxon>Kibdelosporangium</taxon>
    </lineage>
</organism>